<dbReference type="InterPro" id="IPR000620">
    <property type="entry name" value="EamA_dom"/>
</dbReference>
<reference evidence="3 4" key="1">
    <citation type="journal article" date="2012" name="Stand. Genomic Sci.">
        <title>Complete genome sequence of Terriglobus saanensis type strain SP1PR4(T), an Acidobacteria from tundra soil.</title>
        <authorList>
            <person name="Rawat S.R."/>
            <person name="Mannisto M.K."/>
            <person name="Starovoytov V."/>
            <person name="Goodwin L."/>
            <person name="Nolan M."/>
            <person name="Hauser L."/>
            <person name="Land M."/>
            <person name="Davenport K.W."/>
            <person name="Woyke T."/>
            <person name="Haggblom M.M."/>
        </authorList>
    </citation>
    <scope>NUCLEOTIDE SEQUENCE</scope>
    <source>
        <strain evidence="4">ATCC BAA-1853 / DSM 23119 / SP1PR4</strain>
    </source>
</reference>
<dbReference type="OrthoDB" id="68076at2"/>
<evidence type="ECO:0000259" key="2">
    <source>
        <dbReference type="Pfam" id="PF00892"/>
    </source>
</evidence>
<dbReference type="SUPFAM" id="SSF103481">
    <property type="entry name" value="Multidrug resistance efflux transporter EmrE"/>
    <property type="match status" value="1"/>
</dbReference>
<dbReference type="AlphaFoldDB" id="E8V613"/>
<evidence type="ECO:0000256" key="1">
    <source>
        <dbReference type="SAM" id="Phobius"/>
    </source>
</evidence>
<dbReference type="KEGG" id="tsa:AciPR4_3072"/>
<evidence type="ECO:0000313" key="4">
    <source>
        <dbReference type="Proteomes" id="UP000006844"/>
    </source>
</evidence>
<dbReference type="HOGENOM" id="CLU_082109_0_0_0"/>
<sequence>MPFATNAILSLGAALCWGGGDFGGGMGVKRLGGSVRGALLVVLLGHSLSLAIVGSSAWFHGDPFPHGAPLYWGLAGGVVAALSLMAFYIALSAGHMGSAAAISGLLCAAVPAIVSAFTEGAPGILRVIGFALAAIAIWRIAAPGAEDAAKHTSDPLFEPGDLDQSSYHRSSLLALLGGLGFGFYFVSLKYAGNAGILWPLGTARIGSTITCALSLLFLYATKSAAPTETPGLTRKTLLWIAAGAGLDTTGNLLFIAATRFGRLDVAAVISSLYPASTILLAAWLLRERTTRRQMIGMFLALPAVVLITL</sequence>
<dbReference type="Proteomes" id="UP000006844">
    <property type="component" value="Chromosome"/>
</dbReference>
<keyword evidence="1" id="KW-0472">Membrane</keyword>
<feature type="transmembrane region" description="Helical" evidence="1">
    <location>
        <begin position="123"/>
        <end position="141"/>
    </location>
</feature>
<feature type="transmembrane region" description="Helical" evidence="1">
    <location>
        <begin position="71"/>
        <end position="91"/>
    </location>
</feature>
<feature type="transmembrane region" description="Helical" evidence="1">
    <location>
        <begin position="196"/>
        <end position="217"/>
    </location>
</feature>
<dbReference type="STRING" id="401053.AciPR4_3072"/>
<dbReference type="Pfam" id="PF00892">
    <property type="entry name" value="EamA"/>
    <property type="match status" value="1"/>
</dbReference>
<dbReference type="eggNOG" id="COG0697">
    <property type="taxonomic scope" value="Bacteria"/>
</dbReference>
<dbReference type="EMBL" id="CP002467">
    <property type="protein sequence ID" value="ADV83831.1"/>
    <property type="molecule type" value="Genomic_DNA"/>
</dbReference>
<dbReference type="Gene3D" id="1.10.3730.20">
    <property type="match status" value="1"/>
</dbReference>
<proteinExistence type="predicted"/>
<feature type="transmembrane region" description="Helical" evidence="1">
    <location>
        <begin position="172"/>
        <end position="190"/>
    </location>
</feature>
<keyword evidence="1" id="KW-0812">Transmembrane</keyword>
<feature type="transmembrane region" description="Helical" evidence="1">
    <location>
        <begin position="237"/>
        <end position="257"/>
    </location>
</feature>
<dbReference type="GO" id="GO:0016020">
    <property type="term" value="C:membrane"/>
    <property type="evidence" value="ECO:0007669"/>
    <property type="project" value="InterPro"/>
</dbReference>
<feature type="domain" description="EamA" evidence="2">
    <location>
        <begin position="171"/>
        <end position="308"/>
    </location>
</feature>
<keyword evidence="4" id="KW-1185">Reference proteome</keyword>
<keyword evidence="1" id="KW-1133">Transmembrane helix</keyword>
<dbReference type="InterPro" id="IPR037185">
    <property type="entry name" value="EmrE-like"/>
</dbReference>
<evidence type="ECO:0000313" key="3">
    <source>
        <dbReference type="EMBL" id="ADV83831.1"/>
    </source>
</evidence>
<protein>
    <recommendedName>
        <fullName evidence="2">EamA domain-containing protein</fullName>
    </recommendedName>
</protein>
<organism evidence="3 4">
    <name type="scientific">Terriglobus saanensis (strain ATCC BAA-1853 / DSM 23119 / SP1PR4)</name>
    <dbReference type="NCBI Taxonomy" id="401053"/>
    <lineage>
        <taxon>Bacteria</taxon>
        <taxon>Pseudomonadati</taxon>
        <taxon>Acidobacteriota</taxon>
        <taxon>Terriglobia</taxon>
        <taxon>Terriglobales</taxon>
        <taxon>Acidobacteriaceae</taxon>
        <taxon>Terriglobus</taxon>
    </lineage>
</organism>
<dbReference type="RefSeq" id="WP_013569562.1">
    <property type="nucleotide sequence ID" value="NC_014963.1"/>
</dbReference>
<feature type="transmembrane region" description="Helical" evidence="1">
    <location>
        <begin position="98"/>
        <end position="117"/>
    </location>
</feature>
<gene>
    <name evidence="3" type="ordered locus">AciPR4_3072</name>
</gene>
<accession>E8V613</accession>
<feature type="transmembrane region" description="Helical" evidence="1">
    <location>
        <begin position="38"/>
        <end position="59"/>
    </location>
</feature>
<feature type="transmembrane region" description="Helical" evidence="1">
    <location>
        <begin position="263"/>
        <end position="285"/>
    </location>
</feature>
<name>E8V613_TERSS</name>